<dbReference type="Proteomes" id="UP000596387">
    <property type="component" value="Chromosome"/>
</dbReference>
<reference evidence="1 2" key="1">
    <citation type="submission" date="2019-12" db="EMBL/GenBank/DDBJ databases">
        <title>Complete Genome Sequence of a Quorum-Sensing Bacterium,Rhodobacteraceae bacterium C31, Isolated from a marine microalgae symbiotic bacteria.</title>
        <authorList>
            <person name="Zhang Y."/>
        </authorList>
    </citation>
    <scope>NUCLEOTIDE SEQUENCE [LARGE SCALE GENOMIC DNA]</scope>
    <source>
        <strain evidence="1 2">C31</strain>
    </source>
</reference>
<protein>
    <submittedName>
        <fullName evidence="1">Sulfotransferase family 2 domain-containing protein</fullName>
    </submittedName>
</protein>
<proteinExistence type="predicted"/>
<dbReference type="InterPro" id="IPR005331">
    <property type="entry name" value="Sulfotransferase"/>
</dbReference>
<dbReference type="EMBL" id="CP047166">
    <property type="protein sequence ID" value="QRF66502.1"/>
    <property type="molecule type" value="Genomic_DNA"/>
</dbReference>
<dbReference type="RefSeq" id="WP_023850720.1">
    <property type="nucleotide sequence ID" value="NZ_CP047166.1"/>
</dbReference>
<sequence>MPIALKTPCVACQALPKAACSSVKQALAQIDPGVTRPRGGLALSEEHDLYPTVRFQRRVWDRLARAWRFCVVRDPARRLMSCYTDIVQGRDALRHSPRLRRRGDLPLDPDADTFFANLARYRARSSLVKHHALGAELFLGRDCARNYNHVFRTSELAFLAAELSERSGRWVVMARANRSEGGAVGARSLRGCGGRYQALPRR</sequence>
<dbReference type="Pfam" id="PF03567">
    <property type="entry name" value="Sulfotransfer_2"/>
    <property type="match status" value="1"/>
</dbReference>
<accession>A0ABX7F9M1</accession>
<name>A0ABX7F9M1_9RHOB</name>
<gene>
    <name evidence="1" type="ORF">GQA70_09385</name>
</gene>
<keyword evidence="2" id="KW-1185">Reference proteome</keyword>
<evidence type="ECO:0000313" key="2">
    <source>
        <dbReference type="Proteomes" id="UP000596387"/>
    </source>
</evidence>
<organism evidence="1 2">
    <name type="scientific">Ponticoccus alexandrii</name>
    <dbReference type="NCBI Taxonomy" id="1943633"/>
    <lineage>
        <taxon>Bacteria</taxon>
        <taxon>Pseudomonadati</taxon>
        <taxon>Pseudomonadota</taxon>
        <taxon>Alphaproteobacteria</taxon>
        <taxon>Rhodobacterales</taxon>
        <taxon>Roseobacteraceae</taxon>
        <taxon>Ponticoccus</taxon>
    </lineage>
</organism>
<evidence type="ECO:0000313" key="1">
    <source>
        <dbReference type="EMBL" id="QRF66502.1"/>
    </source>
</evidence>